<dbReference type="Pfam" id="PF01501">
    <property type="entry name" value="Glyco_transf_8"/>
    <property type="match status" value="1"/>
</dbReference>
<dbReference type="InterPro" id="IPR002495">
    <property type="entry name" value="Glyco_trans_8"/>
</dbReference>
<evidence type="ECO:0000256" key="2">
    <source>
        <dbReference type="ARBA" id="ARBA00022679"/>
    </source>
</evidence>
<dbReference type="InterPro" id="IPR050748">
    <property type="entry name" value="Glycosyltrans_8_dom-fam"/>
</dbReference>
<keyword evidence="1" id="KW-0328">Glycosyltransferase</keyword>
<dbReference type="PANTHER" id="PTHR13778">
    <property type="entry name" value="GLYCOSYLTRANSFERASE 8 DOMAIN-CONTAINING PROTEIN"/>
    <property type="match status" value="1"/>
</dbReference>
<organism evidence="4 5">
    <name type="scientific">Myceligenerans salitolerans</name>
    <dbReference type="NCBI Taxonomy" id="1230528"/>
    <lineage>
        <taxon>Bacteria</taxon>
        <taxon>Bacillati</taxon>
        <taxon>Actinomycetota</taxon>
        <taxon>Actinomycetes</taxon>
        <taxon>Micrococcales</taxon>
        <taxon>Promicromonosporaceae</taxon>
        <taxon>Myceligenerans</taxon>
    </lineage>
</organism>
<evidence type="ECO:0000313" key="5">
    <source>
        <dbReference type="Proteomes" id="UP000664617"/>
    </source>
</evidence>
<dbReference type="InterPro" id="IPR029044">
    <property type="entry name" value="Nucleotide-diphossugar_trans"/>
</dbReference>
<evidence type="ECO:0000256" key="1">
    <source>
        <dbReference type="ARBA" id="ARBA00022676"/>
    </source>
</evidence>
<keyword evidence="3" id="KW-0479">Metal-binding</keyword>
<dbReference type="Proteomes" id="UP000664617">
    <property type="component" value="Unassembled WGS sequence"/>
</dbReference>
<gene>
    <name evidence="4" type="ORF">J0911_08425</name>
</gene>
<dbReference type="RefSeq" id="WP_207275014.1">
    <property type="nucleotide sequence ID" value="NZ_JAFMPK010000033.1"/>
</dbReference>
<keyword evidence="5" id="KW-1185">Reference proteome</keyword>
<accession>A0ABS3I7S1</accession>
<dbReference type="Gene3D" id="3.90.550.10">
    <property type="entry name" value="Spore Coat Polysaccharide Biosynthesis Protein SpsA, Chain A"/>
    <property type="match status" value="1"/>
</dbReference>
<evidence type="ECO:0000256" key="3">
    <source>
        <dbReference type="ARBA" id="ARBA00022723"/>
    </source>
</evidence>
<sequence>MSGSFSQRMRRTVASVARPALSRLSGTGPAEKVRRLRRYVLAYDRIVAILGGETNLHAGRATGVVPPLTLTREEEMENRRRARATVAKADMAGALERGLPLEAAVVEGVRGLIAARDDVSMRSLNQSLMRDDATRVAGTLGEAVAAEYYSFDNLAWTRFGEVPLETAAKWAAREYARVAARKDPAALDALADVVLAQPALDVDGALGVLEATLATHRGKTAARLYERLAAEAPEGSAAAGRLDWLAEWVRREAEPAEPAPVADGAVPFAVMGYRTPDRKMTTQNIGDYVQTIAASSHLVRRTGLTFTGQEDLARSFGRLAARVPAEHRVDGGPERTVHLVEMNRDASSTDPIPENTWTLGFGWYMNSAFGLIPDFPFHPNLKPILVSFHVNRLEMLTPEAVEYLRAHGPVGCRDWNTVYLLLAAGVPAFFSGCLTTTVNGLFERRRAGAGKPAVYVDTPAPRGAATIKQEYDAVRDRTLAENIDEAVRLLEGYQTEYSRIVTSRLHCYLPTWAIGADVEFRPRRAADIRFNGLLDATEADRRAMQERITRLLDIAFAEILAGKKPEEVYAAWAEACEPEVAEARRRLAAPGTNDPLPFDLDDVVARVRSREQVRPALVERDGAPVHVSIAMDGNLKEQAKVVATALADHAERPTVLYVQCRDHSQEDIDAFNALFPELEIHWLPCDGIEYGAISGMLSHITVATMDRLLLPYLLPELDKVVYHDIDAVLLTDIAELYDLELGDAPLAARDAAGRYFLSGFRNTWVTTKKMPGGAAVANEFLRRMSAHQTYDYVAFNAGIMVLNLNRMRADGFAENYLPWAGMYGLNDQQLLNAYAGNTRVVMDPAWNAFPAQEDVREAKLIHWAGHRKPWSAEYSTCQEHWQAAETRLAERVAAAGAPAGSGGVPAAGEGH</sequence>
<proteinExistence type="predicted"/>
<evidence type="ECO:0000313" key="4">
    <source>
        <dbReference type="EMBL" id="MBO0609056.1"/>
    </source>
</evidence>
<keyword evidence="2" id="KW-0808">Transferase</keyword>
<comment type="caution">
    <text evidence="4">The sequence shown here is derived from an EMBL/GenBank/DDBJ whole genome shotgun (WGS) entry which is preliminary data.</text>
</comment>
<evidence type="ECO:0008006" key="6">
    <source>
        <dbReference type="Google" id="ProtNLM"/>
    </source>
</evidence>
<protein>
    <recommendedName>
        <fullName evidence="6">Glycosyl transferase family 8</fullName>
    </recommendedName>
</protein>
<reference evidence="5" key="1">
    <citation type="submission" date="2023-07" db="EMBL/GenBank/DDBJ databases">
        <title>Myceligenerans salitolerans sp. nov., a halotolerant actinomycete isolated from a salt lake in Xinjiang, China.</title>
        <authorList>
            <person name="Guan T."/>
        </authorList>
    </citation>
    <scope>NUCLEOTIDE SEQUENCE [LARGE SCALE GENOMIC DNA]</scope>
    <source>
        <strain evidence="5">XHU 5031</strain>
    </source>
</reference>
<name>A0ABS3I7S1_9MICO</name>
<dbReference type="EMBL" id="JAFMPK010000033">
    <property type="protein sequence ID" value="MBO0609056.1"/>
    <property type="molecule type" value="Genomic_DNA"/>
</dbReference>
<dbReference type="SUPFAM" id="SSF53448">
    <property type="entry name" value="Nucleotide-diphospho-sugar transferases"/>
    <property type="match status" value="1"/>
</dbReference>
<dbReference type="PANTHER" id="PTHR13778:SF47">
    <property type="entry name" value="LIPOPOLYSACCHARIDE 1,3-GALACTOSYLTRANSFERASE"/>
    <property type="match status" value="1"/>
</dbReference>